<gene>
    <name evidence="15" type="ORF">APZ42_029285</name>
</gene>
<evidence type="ECO:0000313" key="15">
    <source>
        <dbReference type="EMBL" id="KZS07114.1"/>
    </source>
</evidence>
<keyword evidence="7 11" id="KW-1133">Transmembrane helix</keyword>
<evidence type="ECO:0000256" key="1">
    <source>
        <dbReference type="ARBA" id="ARBA00004479"/>
    </source>
</evidence>
<dbReference type="Pfam" id="PF01582">
    <property type="entry name" value="TIR"/>
    <property type="match status" value="1"/>
</dbReference>
<comment type="similarity">
    <text evidence="2">Belongs to the Toll-like receptor family.</text>
</comment>
<dbReference type="EMBL" id="GDIQ01093222">
    <property type="protein sequence ID" value="JAL58504.1"/>
    <property type="molecule type" value="Transcribed_RNA"/>
</dbReference>
<dbReference type="Proteomes" id="UP000076858">
    <property type="component" value="Unassembled WGS sequence"/>
</dbReference>
<dbReference type="InterPro" id="IPR032675">
    <property type="entry name" value="LRR_dom_sf"/>
</dbReference>
<evidence type="ECO:0000313" key="14">
    <source>
        <dbReference type="EMBL" id="JAN04711.1"/>
    </source>
</evidence>
<evidence type="ECO:0000256" key="9">
    <source>
        <dbReference type="ARBA" id="ARBA00023170"/>
    </source>
</evidence>
<keyword evidence="9 14" id="KW-0675">Receptor</keyword>
<keyword evidence="5 12" id="KW-0732">Signal</keyword>
<dbReference type="EMBL" id="GDIQ01090026">
    <property type="protein sequence ID" value="JAN04711.1"/>
    <property type="molecule type" value="Transcribed_RNA"/>
</dbReference>
<evidence type="ECO:0000256" key="2">
    <source>
        <dbReference type="ARBA" id="ARBA00009634"/>
    </source>
</evidence>
<name>A0A0P6CK87_9CRUS</name>
<evidence type="ECO:0000256" key="3">
    <source>
        <dbReference type="ARBA" id="ARBA00022614"/>
    </source>
</evidence>
<dbReference type="PROSITE" id="PS50104">
    <property type="entry name" value="TIR"/>
    <property type="match status" value="1"/>
</dbReference>
<dbReference type="EMBL" id="LRGB01002568">
    <property type="protein sequence ID" value="KZS07114.1"/>
    <property type="molecule type" value="Genomic_DNA"/>
</dbReference>
<sequence>MFRLFLLCCVLIQSAVIGQELGAIVNQHSENLWKCSSSYHPECRCFPLENGDFNLQCSIGEDYFTASYVVKEGSISSFVIECPCNETNPLTDSVYTYLKGIPTSNISILKFNFCPLPKESLSTFFDGHLNLSFIQQISLRSCTPIPTLHHGSFRKISQLANLYLQNNQLEFLPDDLFEDQLNLKILWLEKNKLEKINQHIFKNLHLLRSLQLGSNKITQLDFGALSNLQNLLQLNLQNNFLDSVPSHVLQSLVNLTYLDLSNNKLTNLDKDAFEFNGKLTELFLRNNSLEELPEGIFRNNKMLKKLSLQLNTKLSRIRLGVFNNLESLLDLDLSNCSFNEFSFDKHAFTNLTQLTTLNLARNKLTGLNPDWFVGLASLTHLDLSWNLIPTIENQAFTSLRLLNTLKLNGNLLVRIEANIFQGVGALKNLYLEDNQLEIIQPESMRHLAELTVINLARNRLKFDEGLVNPLDGWRQSPLQHNLKLESIDLSRNQIADLYSDWSFMKFLSRLILSHNLLTTLEFNDIASLSPQRDFSIDLRHNQIAHVNFKSANSIDGRSDDEKLEESAVKKRIFLDDNPLVCDCNVYFMAQYMNRSMPGARHSWKIIAPKLTCQEPATLTGIAPTSVLPRQLVCKCKGNYLCGCYERPVDRTLLFECQQKNLTGIPTHLPQLGGYDIQLNLSSNSVNIGQINENALNSCADVTVLDLSYNGMDSSVFTSLSWAQNLHLRYPRLRRLDLSHNNFSHIPIGVVDAWNGTQKLTYNLGGNPWRCDCSNLALLKFIYGSWKRVEDFHQMMCANGLLISELSIEKLCPSAIAATKYLTIAMPLLALLVFFICLLFYRCRRVILAWLYNRQLCLWCVVKEEEENDERMYDAFISFSHLDEKFVNEHLVPQLERPPLGLPHYRLCLHSRDWLAGEWIPDQIVRSVATSKRTIVVLTENFLDSFWGKLEFRTAYHQVLKDKRMRLIIIVKGELPPKDKMDQELQTYLSLNTYLKWDDPFFLDRLRYALPHKKNTLTPGLNITQAIKEHADSVGKETANGIKPNLLPPLPLLTDRERQKAHVILPPDIEMSLTPTSSASSTVPFFPTSPK</sequence>
<evidence type="ECO:0000259" key="13">
    <source>
        <dbReference type="PROSITE" id="PS50104"/>
    </source>
</evidence>
<dbReference type="AlphaFoldDB" id="A0A0P6CK87"/>
<keyword evidence="8 11" id="KW-0472">Membrane</keyword>
<comment type="subcellular location">
    <subcellularLocation>
        <location evidence="1">Membrane</location>
        <topology evidence="1">Single-pass type I membrane protein</topology>
    </subcellularLocation>
</comment>
<dbReference type="Gene3D" id="3.40.50.10140">
    <property type="entry name" value="Toll/interleukin-1 receptor homology (TIR) domain"/>
    <property type="match status" value="1"/>
</dbReference>
<evidence type="ECO:0000256" key="11">
    <source>
        <dbReference type="SAM" id="Phobius"/>
    </source>
</evidence>
<keyword evidence="6" id="KW-0677">Repeat</keyword>
<dbReference type="Gene3D" id="3.80.10.10">
    <property type="entry name" value="Ribonuclease Inhibitor"/>
    <property type="match status" value="4"/>
</dbReference>
<dbReference type="Pfam" id="PF13855">
    <property type="entry name" value="LRR_8"/>
    <property type="match status" value="3"/>
</dbReference>
<keyword evidence="4 11" id="KW-0812">Transmembrane</keyword>
<feature type="domain" description="TIR" evidence="13">
    <location>
        <begin position="870"/>
        <end position="1009"/>
    </location>
</feature>
<dbReference type="GO" id="GO:0038023">
    <property type="term" value="F:signaling receptor activity"/>
    <property type="evidence" value="ECO:0007669"/>
    <property type="project" value="TreeGrafter"/>
</dbReference>
<dbReference type="InterPro" id="IPR035897">
    <property type="entry name" value="Toll_tir_struct_dom_sf"/>
</dbReference>
<dbReference type="PRINTS" id="PR01537">
    <property type="entry name" value="INTRLKN1R1F"/>
</dbReference>
<dbReference type="InterPro" id="IPR000157">
    <property type="entry name" value="TIR_dom"/>
</dbReference>
<dbReference type="SMART" id="SM00365">
    <property type="entry name" value="LRR_SD22"/>
    <property type="match status" value="5"/>
</dbReference>
<organism evidence="14">
    <name type="scientific">Daphnia magna</name>
    <dbReference type="NCBI Taxonomy" id="35525"/>
    <lineage>
        <taxon>Eukaryota</taxon>
        <taxon>Metazoa</taxon>
        <taxon>Ecdysozoa</taxon>
        <taxon>Arthropoda</taxon>
        <taxon>Crustacea</taxon>
        <taxon>Branchiopoda</taxon>
        <taxon>Diplostraca</taxon>
        <taxon>Cladocera</taxon>
        <taxon>Anomopoda</taxon>
        <taxon>Daphniidae</taxon>
        <taxon>Daphnia</taxon>
    </lineage>
</organism>
<accession>A0A0P6CK87</accession>
<dbReference type="STRING" id="35525.A0A0P6CK87"/>
<dbReference type="FunFam" id="3.80.10.10:FF:001164">
    <property type="entry name" value="GH01279p"/>
    <property type="match status" value="1"/>
</dbReference>
<dbReference type="GO" id="GO:0007165">
    <property type="term" value="P:signal transduction"/>
    <property type="evidence" value="ECO:0007669"/>
    <property type="project" value="InterPro"/>
</dbReference>
<dbReference type="InterPro" id="IPR001611">
    <property type="entry name" value="Leu-rich_rpt"/>
</dbReference>
<dbReference type="SUPFAM" id="SSF52200">
    <property type="entry name" value="Toll/Interleukin receptor TIR domain"/>
    <property type="match status" value="1"/>
</dbReference>
<feature type="signal peptide" evidence="12">
    <location>
        <begin position="1"/>
        <end position="18"/>
    </location>
</feature>
<dbReference type="PROSITE" id="PS51450">
    <property type="entry name" value="LRR"/>
    <property type="match status" value="3"/>
</dbReference>
<reference evidence="14" key="1">
    <citation type="submission" date="2015-10" db="EMBL/GenBank/DDBJ databases">
        <title>EvidentialGene: Evidence-directed Construction of Complete mRNA Transcriptomes without Genomes.</title>
        <authorList>
            <person name="Gilbert D.G."/>
        </authorList>
    </citation>
    <scope>NUCLEOTIDE SEQUENCE</scope>
</reference>
<evidence type="ECO:0000256" key="10">
    <source>
        <dbReference type="ARBA" id="ARBA00023180"/>
    </source>
</evidence>
<dbReference type="Pfam" id="PF00560">
    <property type="entry name" value="LRR_1"/>
    <property type="match status" value="1"/>
</dbReference>
<keyword evidence="10" id="KW-0325">Glycoprotein</keyword>
<evidence type="ECO:0000256" key="8">
    <source>
        <dbReference type="ARBA" id="ARBA00023136"/>
    </source>
</evidence>
<dbReference type="SMART" id="SM00255">
    <property type="entry name" value="TIR"/>
    <property type="match status" value="1"/>
</dbReference>
<reference evidence="15 16" key="2">
    <citation type="submission" date="2016-03" db="EMBL/GenBank/DDBJ databases">
        <title>EvidentialGene: Evidence-directed Construction of Genes on Genomes.</title>
        <authorList>
            <person name="Gilbert D.G."/>
            <person name="Choi J.-H."/>
            <person name="Mockaitis K."/>
            <person name="Colbourne J."/>
            <person name="Pfrender M."/>
        </authorList>
    </citation>
    <scope>NUCLEOTIDE SEQUENCE [LARGE SCALE GENOMIC DNA]</scope>
    <source>
        <strain evidence="15 16">Xinb3</strain>
        <tissue evidence="15">Complete organism</tissue>
    </source>
</reference>
<dbReference type="PRINTS" id="PR00019">
    <property type="entry name" value="LEURICHRPT"/>
</dbReference>
<dbReference type="PANTHER" id="PTHR24365">
    <property type="entry name" value="TOLL-LIKE RECEPTOR"/>
    <property type="match status" value="1"/>
</dbReference>
<dbReference type="PANTHER" id="PTHR24365:SF541">
    <property type="entry name" value="PROTEIN TOLL-RELATED"/>
    <property type="match status" value="1"/>
</dbReference>
<feature type="chain" id="PRO_5013463343" evidence="12">
    <location>
        <begin position="19"/>
        <end position="1090"/>
    </location>
</feature>
<dbReference type="GO" id="GO:0005886">
    <property type="term" value="C:plasma membrane"/>
    <property type="evidence" value="ECO:0007669"/>
    <property type="project" value="TreeGrafter"/>
</dbReference>
<keyword evidence="16" id="KW-1185">Reference proteome</keyword>
<dbReference type="SMART" id="SM00082">
    <property type="entry name" value="LRRCT"/>
    <property type="match status" value="2"/>
</dbReference>
<evidence type="ECO:0000256" key="4">
    <source>
        <dbReference type="ARBA" id="ARBA00022692"/>
    </source>
</evidence>
<dbReference type="SUPFAM" id="SSF52058">
    <property type="entry name" value="L domain-like"/>
    <property type="match status" value="3"/>
</dbReference>
<evidence type="ECO:0000256" key="5">
    <source>
        <dbReference type="ARBA" id="ARBA00022729"/>
    </source>
</evidence>
<dbReference type="EMBL" id="GDIQ01063092">
    <property type="protein sequence ID" value="JAN31645.1"/>
    <property type="molecule type" value="Transcribed_RNA"/>
</dbReference>
<evidence type="ECO:0000256" key="12">
    <source>
        <dbReference type="SAM" id="SignalP"/>
    </source>
</evidence>
<evidence type="ECO:0000256" key="6">
    <source>
        <dbReference type="ARBA" id="ARBA00022737"/>
    </source>
</evidence>
<dbReference type="SMART" id="SM00369">
    <property type="entry name" value="LRR_TYP"/>
    <property type="match status" value="13"/>
</dbReference>
<proteinExistence type="inferred from homology"/>
<feature type="transmembrane region" description="Helical" evidence="11">
    <location>
        <begin position="820"/>
        <end position="840"/>
    </location>
</feature>
<dbReference type="OrthoDB" id="1421090at2759"/>
<protein>
    <submittedName>
        <fullName evidence="15">Protein toll</fullName>
    </submittedName>
    <submittedName>
        <fullName evidence="14">Toll receptor</fullName>
    </submittedName>
</protein>
<evidence type="ECO:0000256" key="7">
    <source>
        <dbReference type="ARBA" id="ARBA00022989"/>
    </source>
</evidence>
<evidence type="ECO:0000313" key="16">
    <source>
        <dbReference type="Proteomes" id="UP000076858"/>
    </source>
</evidence>
<dbReference type="SMART" id="SM00364">
    <property type="entry name" value="LRR_BAC"/>
    <property type="match status" value="6"/>
</dbReference>
<dbReference type="FunFam" id="3.40.50.10140:FF:000020">
    <property type="entry name" value="Blast:Protein toll"/>
    <property type="match status" value="1"/>
</dbReference>
<dbReference type="InterPro" id="IPR000483">
    <property type="entry name" value="Cys-rich_flank_reg_C"/>
</dbReference>
<keyword evidence="3" id="KW-0433">Leucine-rich repeat</keyword>
<dbReference type="InterPro" id="IPR003591">
    <property type="entry name" value="Leu-rich_rpt_typical-subtyp"/>
</dbReference>